<keyword evidence="3" id="KW-1185">Reference proteome</keyword>
<dbReference type="Pfam" id="PF08708">
    <property type="entry name" value="PriCT_1"/>
    <property type="match status" value="1"/>
</dbReference>
<name>A0ABT6R535_9BACL</name>
<dbReference type="EMBL" id="JASBQV010000025">
    <property type="protein sequence ID" value="MDI3235948.1"/>
    <property type="molecule type" value="Genomic_DNA"/>
</dbReference>
<reference evidence="2 3" key="1">
    <citation type="submission" date="2023-04" db="EMBL/GenBank/DDBJ databases">
        <title>Antarctic isolates genomes.</title>
        <authorList>
            <person name="Dimov S.G."/>
        </authorList>
    </citation>
    <scope>NUCLEOTIDE SEQUENCE [LARGE SCALE GENOMIC DNA]</scope>
    <source>
        <strain evidence="2 3">AL19</strain>
    </source>
</reference>
<sequence>MYLSRSKKPVRQHSYLEQEVLETIFGRGIGLYEKYANDVPRSIKQKCDFELKTQGSVRVAYSKESIFDLSLGGQNVARSIQGILHYHNNSPTGVTHFTPNTYYQAVSPSSIADGNLRRVKTFGFDIDQKTSVQQVLFAFEVAGIPCKPSLILKTPKGVQFFVVFADKEAWYGSAAAIQYAKAIGEAIRLALYEQGLPIDLNNSIFGWSRFPREETIMYFEKENVWSKDEATEWFEELGIKRGNAAVNGFWLDSKAGRALWNTNEKGTRNEAIFELSIMAKKDGYELEDTLLMMKERNQKVTYPIGNRRLEKAVRSAYKKDYFVRPDIVEMICGVRPQFRGYYKHKKSKEERAYEKIEELVERTTDHLEKRLPVGEGSSLSISATQLAEEMNQEKAQVKSLTRAFKKISKSKFIIRKKRDVKGNVVKGRYAGFVIYRTQEFVLEIVKQKQKIQVPGSVYQATLVLQETKKYSSKLMCQLPKHIGTVSASYILTLIYTTGFLPGPGLWWQGE</sequence>
<dbReference type="RefSeq" id="WP_282356930.1">
    <property type="nucleotide sequence ID" value="NZ_JASBQV010000025.1"/>
</dbReference>
<gene>
    <name evidence="2" type="ORF">QK289_13105</name>
</gene>
<protein>
    <submittedName>
        <fullName evidence="2">Primase C-terminal domain-containing protein</fullName>
    </submittedName>
</protein>
<dbReference type="Proteomes" id="UP001243286">
    <property type="component" value="Unassembled WGS sequence"/>
</dbReference>
<evidence type="ECO:0000313" key="3">
    <source>
        <dbReference type="Proteomes" id="UP001243286"/>
    </source>
</evidence>
<organism evidence="2 3">
    <name type="scientific">Exiguobacterium antarcticum</name>
    <dbReference type="NCBI Taxonomy" id="132920"/>
    <lineage>
        <taxon>Bacteria</taxon>
        <taxon>Bacillati</taxon>
        <taxon>Bacillota</taxon>
        <taxon>Bacilli</taxon>
        <taxon>Bacillales</taxon>
        <taxon>Bacillales Family XII. Incertae Sedis</taxon>
        <taxon>Exiguobacterium</taxon>
    </lineage>
</organism>
<feature type="domain" description="Primase C-terminal 1" evidence="1">
    <location>
        <begin position="262"/>
        <end position="321"/>
    </location>
</feature>
<evidence type="ECO:0000313" key="2">
    <source>
        <dbReference type="EMBL" id="MDI3235948.1"/>
    </source>
</evidence>
<proteinExistence type="predicted"/>
<dbReference type="InterPro" id="IPR014820">
    <property type="entry name" value="PriCT_1"/>
</dbReference>
<comment type="caution">
    <text evidence="2">The sequence shown here is derived from an EMBL/GenBank/DDBJ whole genome shotgun (WGS) entry which is preliminary data.</text>
</comment>
<accession>A0ABT6R535</accession>
<evidence type="ECO:0000259" key="1">
    <source>
        <dbReference type="Pfam" id="PF08708"/>
    </source>
</evidence>